<dbReference type="RefSeq" id="WP_179260733.1">
    <property type="nucleotide sequence ID" value="NZ_CP058601.1"/>
</dbReference>
<reference evidence="2 3" key="1">
    <citation type="submission" date="2020-07" db="EMBL/GenBank/DDBJ databases">
        <authorList>
            <person name="Cui H."/>
        </authorList>
    </citation>
    <scope>NUCLEOTIDE SEQUENCE [LARGE SCALE GENOMIC DNA]</scope>
    <source>
        <strain evidence="2 3">YPL8</strain>
    </source>
</reference>
<dbReference type="EMBL" id="CP058601">
    <property type="protein sequence ID" value="QLG48997.1"/>
    <property type="molecule type" value="Genomic_DNA"/>
</dbReference>
<dbReference type="AlphaFoldDB" id="A0A7D5KR54"/>
<keyword evidence="3" id="KW-1185">Reference proteome</keyword>
<dbReference type="Proteomes" id="UP000509241">
    <property type="component" value="Chromosome"/>
</dbReference>
<keyword evidence="1" id="KW-0812">Transmembrane</keyword>
<keyword evidence="1" id="KW-0472">Membrane</keyword>
<evidence type="ECO:0000313" key="2">
    <source>
        <dbReference type="EMBL" id="QLG48997.1"/>
    </source>
</evidence>
<feature type="transmembrane region" description="Helical" evidence="1">
    <location>
        <begin position="46"/>
        <end position="63"/>
    </location>
</feature>
<organism evidence="2 3">
    <name type="scientific">Natrinema halophilum</name>
    <dbReference type="NCBI Taxonomy" id="1699371"/>
    <lineage>
        <taxon>Archaea</taxon>
        <taxon>Methanobacteriati</taxon>
        <taxon>Methanobacteriota</taxon>
        <taxon>Stenosarchaea group</taxon>
        <taxon>Halobacteria</taxon>
        <taxon>Halobacteriales</taxon>
        <taxon>Natrialbaceae</taxon>
        <taxon>Natrinema</taxon>
    </lineage>
</organism>
<name>A0A7D5KR54_9EURY</name>
<evidence type="ECO:0000313" key="3">
    <source>
        <dbReference type="Proteomes" id="UP000509241"/>
    </source>
</evidence>
<gene>
    <name evidence="2" type="ORF">HYG82_09110</name>
</gene>
<dbReference type="OrthoDB" id="260602at2157"/>
<dbReference type="KEGG" id="haly:HYG82_09110"/>
<protein>
    <submittedName>
        <fullName evidence="2">Uncharacterized protein</fullName>
    </submittedName>
</protein>
<proteinExistence type="predicted"/>
<accession>A0A7D5KR54</accession>
<sequence>MSGRHQLSLVELFRAAPAKSSLLSLAPLALALGQLCNSFVNGVSPPVAIGFAVSMMAFAVIAMRHHAAEHRIRLLEADHGIEQA</sequence>
<dbReference type="GeneID" id="56033447"/>
<keyword evidence="1" id="KW-1133">Transmembrane helix</keyword>
<evidence type="ECO:0000256" key="1">
    <source>
        <dbReference type="SAM" id="Phobius"/>
    </source>
</evidence>